<dbReference type="PANTHER" id="PTHR30061:SF50">
    <property type="entry name" value="MALTOSE_MALTODEXTRIN-BINDING PERIPLASMIC PROTEIN"/>
    <property type="match status" value="1"/>
</dbReference>
<dbReference type="GO" id="GO:0042956">
    <property type="term" value="P:maltodextrin transmembrane transport"/>
    <property type="evidence" value="ECO:0007669"/>
    <property type="project" value="TreeGrafter"/>
</dbReference>
<evidence type="ECO:0000313" key="5">
    <source>
        <dbReference type="EMBL" id="SEA33010.1"/>
    </source>
</evidence>
<dbReference type="AlphaFoldDB" id="A0A1H4AAS4"/>
<proteinExistence type="inferred from homology"/>
<dbReference type="GO" id="GO:1901982">
    <property type="term" value="F:maltose binding"/>
    <property type="evidence" value="ECO:0007669"/>
    <property type="project" value="TreeGrafter"/>
</dbReference>
<dbReference type="Gene3D" id="3.40.190.10">
    <property type="entry name" value="Periplasmic binding protein-like II"/>
    <property type="match status" value="2"/>
</dbReference>
<keyword evidence="2" id="KW-0813">Transport</keyword>
<dbReference type="PANTHER" id="PTHR30061">
    <property type="entry name" value="MALTOSE-BINDING PERIPLASMIC PROTEIN"/>
    <property type="match status" value="1"/>
</dbReference>
<dbReference type="InterPro" id="IPR006311">
    <property type="entry name" value="TAT_signal"/>
</dbReference>
<protein>
    <submittedName>
        <fullName evidence="5">N,N'-diacetylchitobiose transport system substrate-binding protein</fullName>
    </submittedName>
</protein>
<dbReference type="PROSITE" id="PS51257">
    <property type="entry name" value="PROKAR_LIPOPROTEIN"/>
    <property type="match status" value="1"/>
</dbReference>
<dbReference type="CDD" id="cd14747">
    <property type="entry name" value="PBP2_MalE"/>
    <property type="match status" value="1"/>
</dbReference>
<evidence type="ECO:0000256" key="1">
    <source>
        <dbReference type="ARBA" id="ARBA00008520"/>
    </source>
</evidence>
<name>A0A1H4AAS4_9ACTO</name>
<dbReference type="PROSITE" id="PS51318">
    <property type="entry name" value="TAT"/>
    <property type="match status" value="1"/>
</dbReference>
<organism evidence="5 6">
    <name type="scientific">Bowdeniella nasicola</name>
    <dbReference type="NCBI Taxonomy" id="208480"/>
    <lineage>
        <taxon>Bacteria</taxon>
        <taxon>Bacillati</taxon>
        <taxon>Actinomycetota</taxon>
        <taxon>Actinomycetes</taxon>
        <taxon>Actinomycetales</taxon>
        <taxon>Actinomycetaceae</taxon>
        <taxon>Bowdeniella</taxon>
    </lineage>
</organism>
<evidence type="ECO:0000313" key="6">
    <source>
        <dbReference type="Proteomes" id="UP000199288"/>
    </source>
</evidence>
<keyword evidence="3 4" id="KW-0732">Signal</keyword>
<dbReference type="Pfam" id="PF01547">
    <property type="entry name" value="SBP_bac_1"/>
    <property type="match status" value="1"/>
</dbReference>
<keyword evidence="6" id="KW-1185">Reference proteome</keyword>
<comment type="similarity">
    <text evidence="1">Belongs to the bacterial solute-binding protein 1 family.</text>
</comment>
<dbReference type="SUPFAM" id="SSF53850">
    <property type="entry name" value="Periplasmic binding protein-like II"/>
    <property type="match status" value="1"/>
</dbReference>
<reference evidence="6" key="1">
    <citation type="submission" date="2016-10" db="EMBL/GenBank/DDBJ databases">
        <authorList>
            <person name="Varghese N."/>
            <person name="Submissions S."/>
        </authorList>
    </citation>
    <scope>NUCLEOTIDE SEQUENCE [LARGE SCALE GENOMIC DNA]</scope>
    <source>
        <strain evidence="6">KPR-1</strain>
    </source>
</reference>
<feature type="signal peptide" evidence="4">
    <location>
        <begin position="1"/>
        <end position="28"/>
    </location>
</feature>
<dbReference type="GO" id="GO:0055052">
    <property type="term" value="C:ATP-binding cassette (ABC) transporter complex, substrate-binding subunit-containing"/>
    <property type="evidence" value="ECO:0007669"/>
    <property type="project" value="TreeGrafter"/>
</dbReference>
<accession>A0A1H4AAS4</accession>
<gene>
    <name evidence="5" type="ORF">SAMN02910418_01386</name>
</gene>
<evidence type="ECO:0000256" key="2">
    <source>
        <dbReference type="ARBA" id="ARBA00022448"/>
    </source>
</evidence>
<dbReference type="InterPro" id="IPR006059">
    <property type="entry name" value="SBP"/>
</dbReference>
<feature type="chain" id="PRO_5039342540" evidence="4">
    <location>
        <begin position="29"/>
        <end position="441"/>
    </location>
</feature>
<dbReference type="EMBL" id="FNQV01000007">
    <property type="protein sequence ID" value="SEA33010.1"/>
    <property type="molecule type" value="Genomic_DNA"/>
</dbReference>
<sequence>MVHTKGHNMKRRSILKGAAAALCAVSLAACSSGGGGSDTGGSVAPGDGEGKTLTLWIMEGTNASSDAYITKLTEKFKEKTGADLNVQLQPWAGAHDKFVTSIAGGTAPDVAEVGTTWTPEFADLGALADLTERVEGENLDLVEGLVTAGTLDDKLYGMPWYAGIRSFLYNKELFEQAGIDKAPTSWAELDDAIAKLKELDGVIPFPIAGGSQYGFIPFIWGAGGELATESDGIFTSALDSPEAIEGIKYYTDLALEKGASTPAAATWKETDSLAQFQDGKIGMIISGSWVPATIKQESPDFLEKVGAFPIPSKDGGIAKSFVGGSHLAMFEDSENKDLAWELIKLMSTGELAQQWAEESNFFPGDAKLLDEYLGSDDELVKVFATQMKDGGDSVPVTPNWGAVEGEQIIPTLLQSVLTGKASAEDAAKTAAEAMNSTLQRK</sequence>
<dbReference type="GO" id="GO:0015768">
    <property type="term" value="P:maltose transport"/>
    <property type="evidence" value="ECO:0007669"/>
    <property type="project" value="TreeGrafter"/>
</dbReference>
<dbReference type="Proteomes" id="UP000199288">
    <property type="component" value="Unassembled WGS sequence"/>
</dbReference>
<evidence type="ECO:0000256" key="3">
    <source>
        <dbReference type="ARBA" id="ARBA00022729"/>
    </source>
</evidence>
<evidence type="ECO:0000256" key="4">
    <source>
        <dbReference type="SAM" id="SignalP"/>
    </source>
</evidence>